<organism evidence="2 3">
    <name type="scientific">Acidovorax cavernicola</name>
    <dbReference type="NCBI Taxonomy" id="1675792"/>
    <lineage>
        <taxon>Bacteria</taxon>
        <taxon>Pseudomonadati</taxon>
        <taxon>Pseudomonadota</taxon>
        <taxon>Betaproteobacteria</taxon>
        <taxon>Burkholderiales</taxon>
        <taxon>Comamonadaceae</taxon>
        <taxon>Acidovorax</taxon>
    </lineage>
</organism>
<evidence type="ECO:0000313" key="3">
    <source>
        <dbReference type="Proteomes" id="UP000265619"/>
    </source>
</evidence>
<sequence length="89" mass="9873">MLVAVSEAGLKFDLGEFAHTVNVYEILRPSGYTDISNNVFSFSGEQCRGRARARARRPPISLKGSQYRISGTLADRRPRHNGPLASRKP</sequence>
<gene>
    <name evidence="2" type="ORF">D3H34_03635</name>
</gene>
<dbReference type="Proteomes" id="UP000265619">
    <property type="component" value="Unassembled WGS sequence"/>
</dbReference>
<evidence type="ECO:0000313" key="2">
    <source>
        <dbReference type="EMBL" id="RIX84722.1"/>
    </source>
</evidence>
<protein>
    <submittedName>
        <fullName evidence="2">Uncharacterized protein</fullName>
    </submittedName>
</protein>
<dbReference type="AlphaFoldDB" id="A0A9X8D8Q3"/>
<reference evidence="2 3" key="1">
    <citation type="submission" date="2018-09" db="EMBL/GenBank/DDBJ databases">
        <title>Acidovorax cavernicola nov. sp. isolated from Gruta de las Maravillas (Aracena, Spain).</title>
        <authorList>
            <person name="Jurado V."/>
            <person name="Gutierrez-Patricio S."/>
            <person name="Gonzalez-Pimentel J.L."/>
            <person name="Miller A.Z."/>
            <person name="Laiz L."/>
            <person name="Saiz-Jimenez C."/>
        </authorList>
    </citation>
    <scope>NUCLEOTIDE SEQUENCE [LARGE SCALE GENOMIC DNA]</scope>
    <source>
        <strain evidence="2 3">1011MAR4D40.2</strain>
    </source>
</reference>
<accession>A0A9X8D8Q3</accession>
<name>A0A9X8D8Q3_9BURK</name>
<comment type="caution">
    <text evidence="2">The sequence shown here is derived from an EMBL/GenBank/DDBJ whole genome shotgun (WGS) entry which is preliminary data.</text>
</comment>
<keyword evidence="3" id="KW-1185">Reference proteome</keyword>
<proteinExistence type="predicted"/>
<dbReference type="EMBL" id="QXMN01000002">
    <property type="protein sequence ID" value="RIX84722.1"/>
    <property type="molecule type" value="Genomic_DNA"/>
</dbReference>
<evidence type="ECO:0000256" key="1">
    <source>
        <dbReference type="SAM" id="MobiDB-lite"/>
    </source>
</evidence>
<feature type="region of interest" description="Disordered" evidence="1">
    <location>
        <begin position="50"/>
        <end position="89"/>
    </location>
</feature>